<evidence type="ECO:0000256" key="1">
    <source>
        <dbReference type="SAM" id="Phobius"/>
    </source>
</evidence>
<comment type="caution">
    <text evidence="2">The sequence shown here is derived from an EMBL/GenBank/DDBJ whole genome shotgun (WGS) entry which is preliminary data.</text>
</comment>
<keyword evidence="1" id="KW-0812">Transmembrane</keyword>
<accession>A0A9J6FTY5</accession>
<evidence type="ECO:0000313" key="3">
    <source>
        <dbReference type="Proteomes" id="UP000821853"/>
    </source>
</evidence>
<protein>
    <submittedName>
        <fullName evidence="2">Uncharacterized protein</fullName>
    </submittedName>
</protein>
<keyword evidence="1" id="KW-0472">Membrane</keyword>
<keyword evidence="3" id="KW-1185">Reference proteome</keyword>
<dbReference type="AlphaFoldDB" id="A0A9J6FTY5"/>
<dbReference type="EMBL" id="JABSTR010000003">
    <property type="protein sequence ID" value="KAH9365572.1"/>
    <property type="molecule type" value="Genomic_DNA"/>
</dbReference>
<dbReference type="VEuPathDB" id="VectorBase:HLOH_054304"/>
<dbReference type="Proteomes" id="UP000821853">
    <property type="component" value="Unassembled WGS sequence"/>
</dbReference>
<organism evidence="2 3">
    <name type="scientific">Haemaphysalis longicornis</name>
    <name type="common">Bush tick</name>
    <dbReference type="NCBI Taxonomy" id="44386"/>
    <lineage>
        <taxon>Eukaryota</taxon>
        <taxon>Metazoa</taxon>
        <taxon>Ecdysozoa</taxon>
        <taxon>Arthropoda</taxon>
        <taxon>Chelicerata</taxon>
        <taxon>Arachnida</taxon>
        <taxon>Acari</taxon>
        <taxon>Parasitiformes</taxon>
        <taxon>Ixodida</taxon>
        <taxon>Ixodoidea</taxon>
        <taxon>Ixodidae</taxon>
        <taxon>Haemaphysalinae</taxon>
        <taxon>Haemaphysalis</taxon>
    </lineage>
</organism>
<gene>
    <name evidence="2" type="ORF">HPB48_021121</name>
</gene>
<keyword evidence="1" id="KW-1133">Transmembrane helix</keyword>
<evidence type="ECO:0000313" key="2">
    <source>
        <dbReference type="EMBL" id="KAH9365572.1"/>
    </source>
</evidence>
<feature type="transmembrane region" description="Helical" evidence="1">
    <location>
        <begin position="260"/>
        <end position="281"/>
    </location>
</feature>
<reference evidence="2 3" key="1">
    <citation type="journal article" date="2020" name="Cell">
        <title>Large-Scale Comparative Analyses of Tick Genomes Elucidate Their Genetic Diversity and Vector Capacities.</title>
        <authorList>
            <consortium name="Tick Genome and Microbiome Consortium (TIGMIC)"/>
            <person name="Jia N."/>
            <person name="Wang J."/>
            <person name="Shi W."/>
            <person name="Du L."/>
            <person name="Sun Y."/>
            <person name="Zhan W."/>
            <person name="Jiang J.F."/>
            <person name="Wang Q."/>
            <person name="Zhang B."/>
            <person name="Ji P."/>
            <person name="Bell-Sakyi L."/>
            <person name="Cui X.M."/>
            <person name="Yuan T.T."/>
            <person name="Jiang B.G."/>
            <person name="Yang W.F."/>
            <person name="Lam T.T."/>
            <person name="Chang Q.C."/>
            <person name="Ding S.J."/>
            <person name="Wang X.J."/>
            <person name="Zhu J.G."/>
            <person name="Ruan X.D."/>
            <person name="Zhao L."/>
            <person name="Wei J.T."/>
            <person name="Ye R.Z."/>
            <person name="Que T.C."/>
            <person name="Du C.H."/>
            <person name="Zhou Y.H."/>
            <person name="Cheng J.X."/>
            <person name="Dai P.F."/>
            <person name="Guo W.B."/>
            <person name="Han X.H."/>
            <person name="Huang E.J."/>
            <person name="Li L.F."/>
            <person name="Wei W."/>
            <person name="Gao Y.C."/>
            <person name="Liu J.Z."/>
            <person name="Shao H.Z."/>
            <person name="Wang X."/>
            <person name="Wang C.C."/>
            <person name="Yang T.C."/>
            <person name="Huo Q.B."/>
            <person name="Li W."/>
            <person name="Chen H.Y."/>
            <person name="Chen S.E."/>
            <person name="Zhou L.G."/>
            <person name="Ni X.B."/>
            <person name="Tian J.H."/>
            <person name="Sheng Y."/>
            <person name="Liu T."/>
            <person name="Pan Y.S."/>
            <person name="Xia L.Y."/>
            <person name="Li J."/>
            <person name="Zhao F."/>
            <person name="Cao W.C."/>
        </authorList>
    </citation>
    <scope>NUCLEOTIDE SEQUENCE [LARGE SCALE GENOMIC DNA]</scope>
    <source>
        <strain evidence="2">HaeL-2018</strain>
    </source>
</reference>
<name>A0A9J6FTY5_HAELO</name>
<sequence>MNDDSRRKAAESFIQTNAEHRQTRGCTNRRVRRKGKAGFGCQAIVNRTKVALSRTRTVPNGAPCADEPFVFNELWALASFALLAALLPTSSPVLWNVEIPRPPGKTDFAPCDARRGGHLANLNVTLLLAAAHQGVRESAKYLQKHVPRMKSLTCDLMRLSLGYWSLECSSSKKPLFKIRYRGDKVEEEAEKADRSCLAESSAVMYQGSEYQDCDIQPYHDETGVQEVPLPAAAHLTARARVHSCPDAGRKTLVPRSPSRLPYVAVCSVGLLVIVVATAVTAHKLHTGQHAIALFNNSTALLLQPSANSPALSDNAAAQNR</sequence>
<proteinExistence type="predicted"/>